<feature type="transmembrane region" description="Helical" evidence="1">
    <location>
        <begin position="86"/>
        <end position="109"/>
    </location>
</feature>
<proteinExistence type="predicted"/>
<dbReference type="AlphaFoldDB" id="A0A0E9Y2A7"/>
<keyword evidence="1" id="KW-0812">Transmembrane</keyword>
<accession>A0A0E9Y2A7</accession>
<evidence type="ECO:0000256" key="1">
    <source>
        <dbReference type="SAM" id="Phobius"/>
    </source>
</evidence>
<keyword evidence="1" id="KW-0472">Membrane</keyword>
<name>A0A0E9Y2A7_ANGAN</name>
<organism evidence="2">
    <name type="scientific">Anguilla anguilla</name>
    <name type="common">European freshwater eel</name>
    <name type="synonym">Muraena anguilla</name>
    <dbReference type="NCBI Taxonomy" id="7936"/>
    <lineage>
        <taxon>Eukaryota</taxon>
        <taxon>Metazoa</taxon>
        <taxon>Chordata</taxon>
        <taxon>Craniata</taxon>
        <taxon>Vertebrata</taxon>
        <taxon>Euteleostomi</taxon>
        <taxon>Actinopterygii</taxon>
        <taxon>Neopterygii</taxon>
        <taxon>Teleostei</taxon>
        <taxon>Anguilliformes</taxon>
        <taxon>Anguillidae</taxon>
        <taxon>Anguilla</taxon>
    </lineage>
</organism>
<evidence type="ECO:0000313" key="2">
    <source>
        <dbReference type="EMBL" id="JAI08199.1"/>
    </source>
</evidence>
<reference evidence="2" key="2">
    <citation type="journal article" date="2015" name="Fish Shellfish Immunol.">
        <title>Early steps in the European eel (Anguilla anguilla)-Vibrio vulnificus interaction in the gills: Role of the RtxA13 toxin.</title>
        <authorList>
            <person name="Callol A."/>
            <person name="Pajuelo D."/>
            <person name="Ebbesson L."/>
            <person name="Teles M."/>
            <person name="MacKenzie S."/>
            <person name="Amaro C."/>
        </authorList>
    </citation>
    <scope>NUCLEOTIDE SEQUENCE</scope>
</reference>
<sequence>MCVSGGAILAHDEIGLAHLQCPFTLAPLCKHPNTALCHTFVASCPENIYHCGMVELKVTLFRHMVNFHPITIFHCGKETGKVKTCVLLGAHLEGLFLLVTGLFCALTHFP</sequence>
<dbReference type="EMBL" id="GBXM01000379">
    <property type="protein sequence ID" value="JAI08199.1"/>
    <property type="molecule type" value="Transcribed_RNA"/>
</dbReference>
<reference evidence="2" key="1">
    <citation type="submission" date="2014-11" db="EMBL/GenBank/DDBJ databases">
        <authorList>
            <person name="Amaro Gonzalez C."/>
        </authorList>
    </citation>
    <scope>NUCLEOTIDE SEQUENCE</scope>
</reference>
<keyword evidence="1" id="KW-1133">Transmembrane helix</keyword>
<protein>
    <submittedName>
        <fullName evidence="2">Uncharacterized protein</fullName>
    </submittedName>
</protein>